<dbReference type="GO" id="GO:0005576">
    <property type="term" value="C:extracellular region"/>
    <property type="evidence" value="ECO:0007669"/>
    <property type="project" value="UniProtKB-SubCell"/>
</dbReference>
<feature type="signal peptide" evidence="6">
    <location>
        <begin position="1"/>
        <end position="21"/>
    </location>
</feature>
<evidence type="ECO:0000256" key="3">
    <source>
        <dbReference type="ARBA" id="ARBA00022525"/>
    </source>
</evidence>
<dbReference type="OrthoDB" id="328173at2759"/>
<dbReference type="VEuPathDB" id="ToxoDB:TGP89_261630"/>
<evidence type="ECO:0000256" key="6">
    <source>
        <dbReference type="SAM" id="SignalP"/>
    </source>
</evidence>
<accession>A0A086K567</accession>
<dbReference type="InterPro" id="IPR036249">
    <property type="entry name" value="Thioredoxin-like_sf"/>
</dbReference>
<dbReference type="SUPFAM" id="SSF52833">
    <property type="entry name" value="Thioredoxin-like"/>
    <property type="match status" value="1"/>
</dbReference>
<keyword evidence="3" id="KW-0964">Secreted</keyword>
<evidence type="ECO:0000256" key="2">
    <source>
        <dbReference type="ARBA" id="ARBA00005679"/>
    </source>
</evidence>
<dbReference type="PANTHER" id="PTHR13234">
    <property type="entry name" value="GAMMA-INTERFERON INDUCIBLE LYSOSOMAL THIOL REDUCTASE GILT"/>
    <property type="match status" value="1"/>
</dbReference>
<dbReference type="EMBL" id="AEYI02001265">
    <property type="protein sequence ID" value="KFG39535.1"/>
    <property type="molecule type" value="Genomic_DNA"/>
</dbReference>
<dbReference type="Proteomes" id="UP000028828">
    <property type="component" value="Unassembled WGS sequence"/>
</dbReference>
<dbReference type="GO" id="GO:0016671">
    <property type="term" value="F:oxidoreductase activity, acting on a sulfur group of donors, disulfide as acceptor"/>
    <property type="evidence" value="ECO:0007669"/>
    <property type="project" value="InterPro"/>
</dbReference>
<gene>
    <name evidence="7" type="ORF">TGP89_261630</name>
</gene>
<dbReference type="PANTHER" id="PTHR13234:SF8">
    <property type="entry name" value="GAMMA-INTERFERON-INDUCIBLE LYSOSOMAL THIOL REDUCTASE"/>
    <property type="match status" value="1"/>
</dbReference>
<keyword evidence="4 6" id="KW-0732">Signal</keyword>
<evidence type="ECO:0000256" key="4">
    <source>
        <dbReference type="ARBA" id="ARBA00022729"/>
    </source>
</evidence>
<comment type="subcellular location">
    <subcellularLocation>
        <location evidence="1">Secreted</location>
    </subcellularLocation>
</comment>
<comment type="caution">
    <text evidence="7">The sequence shown here is derived from an EMBL/GenBank/DDBJ whole genome shotgun (WGS) entry which is preliminary data.</text>
</comment>
<dbReference type="PROSITE" id="PS51257">
    <property type="entry name" value="PROKAR_LIPOPROTEIN"/>
    <property type="match status" value="1"/>
</dbReference>
<keyword evidence="5" id="KW-0325">Glycoprotein</keyword>
<feature type="chain" id="PRO_5001808952" evidence="6">
    <location>
        <begin position="22"/>
        <end position="241"/>
    </location>
</feature>
<evidence type="ECO:0000313" key="7">
    <source>
        <dbReference type="EMBL" id="KFG39535.1"/>
    </source>
</evidence>
<protein>
    <submittedName>
        <fullName evidence="7">Gamma interferon inducible lysosomal thiol reductase (GILT) protein</fullName>
    </submittedName>
</protein>
<reference evidence="7 8" key="1">
    <citation type="submission" date="2014-03" db="EMBL/GenBank/DDBJ databases">
        <authorList>
            <person name="Sibley D."/>
            <person name="Venepally P."/>
            <person name="Karamycheva S."/>
            <person name="Hadjithomas M."/>
            <person name="Khan A."/>
            <person name="Brunk B."/>
            <person name="Roos D."/>
            <person name="Caler E."/>
            <person name="Lorenzi H."/>
        </authorList>
    </citation>
    <scope>NUCLEOTIDE SEQUENCE [LARGE SCALE GENOMIC DNA]</scope>
    <source>
        <strain evidence="8">p89</strain>
    </source>
</reference>
<organism evidence="7 8">
    <name type="scientific">Toxoplasma gondii p89</name>
    <dbReference type="NCBI Taxonomy" id="943119"/>
    <lineage>
        <taxon>Eukaryota</taxon>
        <taxon>Sar</taxon>
        <taxon>Alveolata</taxon>
        <taxon>Apicomplexa</taxon>
        <taxon>Conoidasida</taxon>
        <taxon>Coccidia</taxon>
        <taxon>Eucoccidiorida</taxon>
        <taxon>Eimeriorina</taxon>
        <taxon>Sarcocystidae</taxon>
        <taxon>Toxoplasma</taxon>
    </lineage>
</organism>
<proteinExistence type="inferred from homology"/>
<evidence type="ECO:0000256" key="5">
    <source>
        <dbReference type="ARBA" id="ARBA00023180"/>
    </source>
</evidence>
<name>A0A086K567_TOXGO</name>
<evidence type="ECO:0000256" key="1">
    <source>
        <dbReference type="ARBA" id="ARBA00004613"/>
    </source>
</evidence>
<comment type="similarity">
    <text evidence="2">Belongs to the GILT family.</text>
</comment>
<dbReference type="Gene3D" id="3.40.30.10">
    <property type="entry name" value="Glutaredoxin"/>
    <property type="match status" value="1"/>
</dbReference>
<dbReference type="AlphaFoldDB" id="A0A086K567"/>
<dbReference type="InterPro" id="IPR004911">
    <property type="entry name" value="Interferon-induced_GILT"/>
</dbReference>
<sequence>MKLSWLLIWATATGSCTGVCAASIRVEPRHNHSQHNNRKNDRVKVDIMYESMCPFCQRLITQQLSHIMKSDIADYIDLRLYPYGNALERGGEIACQHGPAECLLNKVSACAIRELHTDSHQITNVLTCLESIAGSPDTQWRQCLTEAGGKKATIQDCVTSVKGSKLMKAVAAYSKTVGYEYVPWIEVDGRHAKPAEENLTEFLCRRIGNRGPHACAMLSLLDTTHVLLDHQRCFKYPTVQG</sequence>
<evidence type="ECO:0000313" key="8">
    <source>
        <dbReference type="Proteomes" id="UP000028828"/>
    </source>
</evidence>
<dbReference type="Pfam" id="PF03227">
    <property type="entry name" value="GILT"/>
    <property type="match status" value="1"/>
</dbReference>